<keyword evidence="3" id="KW-1185">Reference proteome</keyword>
<evidence type="ECO:0000313" key="2">
    <source>
        <dbReference type="EMBL" id="SFD16999.1"/>
    </source>
</evidence>
<feature type="transmembrane region" description="Helical" evidence="1">
    <location>
        <begin position="75"/>
        <end position="95"/>
    </location>
</feature>
<dbReference type="AlphaFoldDB" id="A0A1I1Q4M2"/>
<dbReference type="OrthoDB" id="9828787at2"/>
<protein>
    <submittedName>
        <fullName evidence="2">Uncharacterized protein</fullName>
    </submittedName>
</protein>
<name>A0A1I1Q4M2_9RHOB</name>
<sequence length="133" mass="13967">MSRYVDSHLALAKRLSNETGRPIADCMAEAAEILVRRRRASRLPKTSALLIFLAAAFAVKTADAVAYAAGTGGQLPPFASVALTGAALAGIFCLAPELPLLSRLWTRLNTPLFMASMIWVLLGDPTGASALVG</sequence>
<evidence type="ECO:0000256" key="1">
    <source>
        <dbReference type="SAM" id="Phobius"/>
    </source>
</evidence>
<reference evidence="2 3" key="1">
    <citation type="submission" date="2016-10" db="EMBL/GenBank/DDBJ databases">
        <authorList>
            <person name="de Groot N.N."/>
        </authorList>
    </citation>
    <scope>NUCLEOTIDE SEQUENCE [LARGE SCALE GENOMIC DNA]</scope>
    <source>
        <strain evidence="2 3">DSM 19548</strain>
    </source>
</reference>
<dbReference type="EMBL" id="FOLG01000018">
    <property type="protein sequence ID" value="SFD16999.1"/>
    <property type="molecule type" value="Genomic_DNA"/>
</dbReference>
<keyword evidence="1" id="KW-0812">Transmembrane</keyword>
<gene>
    <name evidence="2" type="ORF">SAMN04488094_11837</name>
</gene>
<dbReference type="RefSeq" id="WP_093362676.1">
    <property type="nucleotide sequence ID" value="NZ_FOLG01000018.1"/>
</dbReference>
<keyword evidence="1" id="KW-0472">Membrane</keyword>
<proteinExistence type="predicted"/>
<evidence type="ECO:0000313" key="3">
    <source>
        <dbReference type="Proteomes" id="UP000198728"/>
    </source>
</evidence>
<keyword evidence="1" id="KW-1133">Transmembrane helix</keyword>
<organism evidence="2 3">
    <name type="scientific">Tropicimonas isoalkanivorans</name>
    <dbReference type="NCBI Taxonomy" id="441112"/>
    <lineage>
        <taxon>Bacteria</taxon>
        <taxon>Pseudomonadati</taxon>
        <taxon>Pseudomonadota</taxon>
        <taxon>Alphaproteobacteria</taxon>
        <taxon>Rhodobacterales</taxon>
        <taxon>Roseobacteraceae</taxon>
        <taxon>Tropicimonas</taxon>
    </lineage>
</organism>
<feature type="transmembrane region" description="Helical" evidence="1">
    <location>
        <begin position="46"/>
        <end position="69"/>
    </location>
</feature>
<accession>A0A1I1Q4M2</accession>
<dbReference type="Proteomes" id="UP000198728">
    <property type="component" value="Unassembled WGS sequence"/>
</dbReference>